<feature type="domain" description="RUN" evidence="3">
    <location>
        <begin position="46"/>
        <end position="197"/>
    </location>
</feature>
<keyword evidence="2" id="KW-0812">Transmembrane</keyword>
<dbReference type="AlphaFoldDB" id="A0AA85GDR8"/>
<dbReference type="InterPro" id="IPR047335">
    <property type="entry name" value="RUFY1-3"/>
</dbReference>
<dbReference type="SUPFAM" id="SSF140741">
    <property type="entry name" value="RUN domain-like"/>
    <property type="match status" value="1"/>
</dbReference>
<evidence type="ECO:0000313" key="6">
    <source>
        <dbReference type="WBParaSite" id="SRDH1_8740.3"/>
    </source>
</evidence>
<dbReference type="GO" id="GO:0005737">
    <property type="term" value="C:cytoplasm"/>
    <property type="evidence" value="ECO:0007669"/>
    <property type="project" value="TreeGrafter"/>
</dbReference>
<organism evidence="4 5">
    <name type="scientific">Schistosoma rodhaini</name>
    <dbReference type="NCBI Taxonomy" id="6188"/>
    <lineage>
        <taxon>Eukaryota</taxon>
        <taxon>Metazoa</taxon>
        <taxon>Spiralia</taxon>
        <taxon>Lophotrochozoa</taxon>
        <taxon>Platyhelminthes</taxon>
        <taxon>Trematoda</taxon>
        <taxon>Digenea</taxon>
        <taxon>Strigeidida</taxon>
        <taxon>Schistosomatoidea</taxon>
        <taxon>Schistosomatidae</taxon>
        <taxon>Schistosoma</taxon>
    </lineage>
</organism>
<dbReference type="PROSITE" id="PS50826">
    <property type="entry name" value="RUN"/>
    <property type="match status" value="1"/>
</dbReference>
<keyword evidence="1" id="KW-0175">Coiled coil</keyword>
<dbReference type="InterPro" id="IPR004012">
    <property type="entry name" value="Run_dom"/>
</dbReference>
<dbReference type="Gene3D" id="1.20.58.900">
    <property type="match status" value="1"/>
</dbReference>
<reference evidence="4" key="1">
    <citation type="submission" date="2022-06" db="EMBL/GenBank/DDBJ databases">
        <authorList>
            <person name="Berger JAMES D."/>
            <person name="Berger JAMES D."/>
        </authorList>
    </citation>
    <scope>NUCLEOTIDE SEQUENCE [LARGE SCALE GENOMIC DNA]</scope>
</reference>
<evidence type="ECO:0000313" key="4">
    <source>
        <dbReference type="Proteomes" id="UP000050792"/>
    </source>
</evidence>
<dbReference type="InterPro" id="IPR037213">
    <property type="entry name" value="Run_dom_sf"/>
</dbReference>
<dbReference type="Proteomes" id="UP000050792">
    <property type="component" value="Unassembled WGS sequence"/>
</dbReference>
<dbReference type="WBParaSite" id="SRDH1_8740.3">
    <property type="protein sequence ID" value="SRDH1_8740.3"/>
    <property type="gene ID" value="SRDH1_8740"/>
</dbReference>
<keyword evidence="2" id="KW-1133">Transmembrane helix</keyword>
<reference evidence="5 6" key="2">
    <citation type="submission" date="2023-11" db="UniProtKB">
        <authorList>
            <consortium name="WormBaseParasite"/>
        </authorList>
    </citation>
    <scope>IDENTIFICATION</scope>
</reference>
<evidence type="ECO:0000313" key="5">
    <source>
        <dbReference type="WBParaSite" id="SRDH1_8740.2"/>
    </source>
</evidence>
<sequence>METERSNLLSIVKLVVRDLIQLTFDQQQVFLDENIFWGESRTVHGEDVSNIVWRLLSVVEHCLCHGLRREYTTPDSFNDVNQRTSSKELMRSATTVIRRACDHAVSTANIFMKNSSHPNPWPVLLEAEKLSKTTDSISKTIATMTEIRTGLGRSRVWLRQALMRKVVPAFFGVLNVICQIGFALSEFILYNNLILKE</sequence>
<dbReference type="Pfam" id="PF02759">
    <property type="entry name" value="RUN"/>
    <property type="match status" value="1"/>
</dbReference>
<keyword evidence="2" id="KW-0472">Membrane</keyword>
<evidence type="ECO:0000256" key="2">
    <source>
        <dbReference type="SAM" id="Phobius"/>
    </source>
</evidence>
<evidence type="ECO:0000256" key="1">
    <source>
        <dbReference type="ARBA" id="ARBA00023054"/>
    </source>
</evidence>
<dbReference type="WBParaSite" id="SRDH1_8740.2">
    <property type="protein sequence ID" value="SRDH1_8740.2"/>
    <property type="gene ID" value="SRDH1_8740"/>
</dbReference>
<name>A0AA85GDR8_9TREM</name>
<accession>A0AA85GDR8</accession>
<dbReference type="PANTHER" id="PTHR45956:SF6">
    <property type="entry name" value="RUN DOMAIN-CONTAINING PROTEIN"/>
    <property type="match status" value="1"/>
</dbReference>
<proteinExistence type="predicted"/>
<protein>
    <recommendedName>
        <fullName evidence="3">RUN domain-containing protein</fullName>
    </recommendedName>
</protein>
<feature type="transmembrane region" description="Helical" evidence="2">
    <location>
        <begin position="166"/>
        <end position="190"/>
    </location>
</feature>
<keyword evidence="4" id="KW-1185">Reference proteome</keyword>
<evidence type="ECO:0000259" key="3">
    <source>
        <dbReference type="PROSITE" id="PS50826"/>
    </source>
</evidence>
<dbReference type="PANTHER" id="PTHR45956">
    <property type="entry name" value="RUN AND FYVE DOMAIN-CONTAINING PROTEIN 2-LIKE PROTEIN"/>
    <property type="match status" value="1"/>
</dbReference>